<protein>
    <submittedName>
        <fullName evidence="2">Uncharacterized protein</fullName>
    </submittedName>
</protein>
<reference evidence="2 3" key="1">
    <citation type="journal article" date="2018" name="Mol. Biol. Evol.">
        <title>Analysis of the draft genome of the red seaweed Gracilariopsis chorda provides insights into genome size evolution in Rhodophyta.</title>
        <authorList>
            <person name="Lee J."/>
            <person name="Yang E.C."/>
            <person name="Graf L."/>
            <person name="Yang J.H."/>
            <person name="Qiu H."/>
            <person name="Zel Zion U."/>
            <person name="Chan C.X."/>
            <person name="Stephens T.G."/>
            <person name="Weber A.P.M."/>
            <person name="Boo G.H."/>
            <person name="Boo S.M."/>
            <person name="Kim K.M."/>
            <person name="Shin Y."/>
            <person name="Jung M."/>
            <person name="Lee S.J."/>
            <person name="Yim H.S."/>
            <person name="Lee J.H."/>
            <person name="Bhattacharya D."/>
            <person name="Yoon H.S."/>
        </authorList>
    </citation>
    <scope>NUCLEOTIDE SEQUENCE [LARGE SCALE GENOMIC DNA]</scope>
    <source>
        <strain evidence="2 3">SKKU-2015</strain>
        <tissue evidence="2">Whole body</tissue>
    </source>
</reference>
<dbReference type="Proteomes" id="UP000247409">
    <property type="component" value="Unassembled WGS sequence"/>
</dbReference>
<name>A0A2V3IWE7_9FLOR</name>
<keyword evidence="3" id="KW-1185">Reference proteome</keyword>
<proteinExistence type="predicted"/>
<feature type="region of interest" description="Disordered" evidence="1">
    <location>
        <begin position="137"/>
        <end position="160"/>
    </location>
</feature>
<evidence type="ECO:0000313" key="2">
    <source>
        <dbReference type="EMBL" id="PXF46466.1"/>
    </source>
</evidence>
<dbReference type="EMBL" id="NBIV01000038">
    <property type="protein sequence ID" value="PXF46466.1"/>
    <property type="molecule type" value="Genomic_DNA"/>
</dbReference>
<dbReference type="AlphaFoldDB" id="A0A2V3IWE7"/>
<evidence type="ECO:0000313" key="3">
    <source>
        <dbReference type="Proteomes" id="UP000247409"/>
    </source>
</evidence>
<sequence>MSRTVPSCNRHIFATYQTLLVLLFPRAGRNAIATLLAYGVDEVVQRLDVSSAEIFDETGAYWITMFVVLCVCDQLGPALGRVDMVDIGTLDKLSIAPERSHSAGVAHIRRNNHSLTFNAISFLPSLSMAGVHRARSGDAQQHEYARKKQGTSSHDGNRQMETQELLRTVADGNREQLDEKSEKCGAIYNRSKSVVSAVSITPFPSGGAFRR</sequence>
<feature type="compositionally biased region" description="Polar residues" evidence="1">
    <location>
        <begin position="150"/>
        <end position="160"/>
    </location>
</feature>
<comment type="caution">
    <text evidence="2">The sequence shown here is derived from an EMBL/GenBank/DDBJ whole genome shotgun (WGS) entry which is preliminary data.</text>
</comment>
<accession>A0A2V3IWE7</accession>
<gene>
    <name evidence="2" type="ORF">BWQ96_03791</name>
</gene>
<organism evidence="2 3">
    <name type="scientific">Gracilariopsis chorda</name>
    <dbReference type="NCBI Taxonomy" id="448386"/>
    <lineage>
        <taxon>Eukaryota</taxon>
        <taxon>Rhodophyta</taxon>
        <taxon>Florideophyceae</taxon>
        <taxon>Rhodymeniophycidae</taxon>
        <taxon>Gracilariales</taxon>
        <taxon>Gracilariaceae</taxon>
        <taxon>Gracilariopsis</taxon>
    </lineage>
</organism>
<evidence type="ECO:0000256" key="1">
    <source>
        <dbReference type="SAM" id="MobiDB-lite"/>
    </source>
</evidence>